<dbReference type="EMBL" id="ML734943">
    <property type="protein sequence ID" value="KAB8210124.1"/>
    <property type="molecule type" value="Genomic_DNA"/>
</dbReference>
<dbReference type="Proteomes" id="UP000326532">
    <property type="component" value="Unassembled WGS sequence"/>
</dbReference>
<keyword evidence="1" id="KW-0812">Transmembrane</keyword>
<keyword evidence="1" id="KW-1133">Transmembrane helix</keyword>
<evidence type="ECO:0000259" key="2">
    <source>
        <dbReference type="Pfam" id="PF08740"/>
    </source>
</evidence>
<accession>A0A5N6DZD2</accession>
<dbReference type="InterPro" id="IPR014851">
    <property type="entry name" value="BCS1_N"/>
</dbReference>
<gene>
    <name evidence="3" type="ORF">BDV34DRAFT_220722</name>
</gene>
<feature type="domain" description="BCS1 N-terminal" evidence="2">
    <location>
        <begin position="39"/>
        <end position="162"/>
    </location>
</feature>
<evidence type="ECO:0000256" key="1">
    <source>
        <dbReference type="SAM" id="Phobius"/>
    </source>
</evidence>
<protein>
    <recommendedName>
        <fullName evidence="2">BCS1 N-terminal domain-containing protein</fullName>
    </recommendedName>
</protein>
<evidence type="ECO:0000313" key="4">
    <source>
        <dbReference type="Proteomes" id="UP000326532"/>
    </source>
</evidence>
<keyword evidence="4" id="KW-1185">Reference proteome</keyword>
<feature type="transmembrane region" description="Helical" evidence="1">
    <location>
        <begin position="29"/>
        <end position="49"/>
    </location>
</feature>
<keyword evidence="1" id="KW-0472">Membrane</keyword>
<sequence>MSFQAVPGSLLAGAPTGLEKLWDLIGIDIASLINFTFVFGAALTFLNYVSRSLWSYLSYFTTSVRLDDDDPLYQRVLQWITEHHPPSPRLCSMRAIRSDQSSVEEEALLGSMKGREVKNQGKFISYRQLVEQPLIKLRPHAGKHLFRNNGKWIFLSYRRIRESIHGADERALLHPTSMFRLIRRHLARFASGSTILIWTRR</sequence>
<proteinExistence type="predicted"/>
<dbReference type="Pfam" id="PF08740">
    <property type="entry name" value="BCS1_N"/>
    <property type="match status" value="1"/>
</dbReference>
<name>A0A5N6DZD2_ASPPA</name>
<dbReference type="VEuPathDB" id="FungiDB:BDV34DRAFT_220722"/>
<reference evidence="3 4" key="1">
    <citation type="submission" date="2019-04" db="EMBL/GenBank/DDBJ databases">
        <title>Fungal friends and foes A comparative genomics study of 23 Aspergillus species from section Flavi.</title>
        <authorList>
            <consortium name="DOE Joint Genome Institute"/>
            <person name="Kjaerbolling I."/>
            <person name="Vesth T.C."/>
            <person name="Frisvad J.C."/>
            <person name="Nybo J.L."/>
            <person name="Theobald S."/>
            <person name="Kildgaard S."/>
            <person name="Petersen T.I."/>
            <person name="Kuo A."/>
            <person name="Sato A."/>
            <person name="Lyhne E.K."/>
            <person name="Kogle M.E."/>
            <person name="Wiebenga A."/>
            <person name="Kun R.S."/>
            <person name="Lubbers R.J."/>
            <person name="Makela M.R."/>
            <person name="Barry K."/>
            <person name="Chovatia M."/>
            <person name="Clum A."/>
            <person name="Daum C."/>
            <person name="Haridas S."/>
            <person name="He G."/>
            <person name="LaButti K."/>
            <person name="Lipzen A."/>
            <person name="Mondo S."/>
            <person name="Pangilinan J."/>
            <person name="Riley R."/>
            <person name="Salamov A."/>
            <person name="Simmons B.A."/>
            <person name="Magnuson J.K."/>
            <person name="Henrissat B."/>
            <person name="Mortensen U.H."/>
            <person name="Larsen T.O."/>
            <person name="De vries R.P."/>
            <person name="Grigoriev I.V."/>
            <person name="Machida M."/>
            <person name="Baker S.E."/>
            <person name="Andersen M.R."/>
        </authorList>
    </citation>
    <scope>NUCLEOTIDE SEQUENCE [LARGE SCALE GENOMIC DNA]</scope>
    <source>
        <strain evidence="3 4">CBS 117618</strain>
    </source>
</reference>
<organism evidence="3 4">
    <name type="scientific">Aspergillus parasiticus</name>
    <dbReference type="NCBI Taxonomy" id="5067"/>
    <lineage>
        <taxon>Eukaryota</taxon>
        <taxon>Fungi</taxon>
        <taxon>Dikarya</taxon>
        <taxon>Ascomycota</taxon>
        <taxon>Pezizomycotina</taxon>
        <taxon>Eurotiomycetes</taxon>
        <taxon>Eurotiomycetidae</taxon>
        <taxon>Eurotiales</taxon>
        <taxon>Aspergillaceae</taxon>
        <taxon>Aspergillus</taxon>
        <taxon>Aspergillus subgen. Circumdati</taxon>
    </lineage>
</organism>
<dbReference type="AlphaFoldDB" id="A0A5N6DZD2"/>
<evidence type="ECO:0000313" key="3">
    <source>
        <dbReference type="EMBL" id="KAB8210124.1"/>
    </source>
</evidence>